<feature type="transmembrane region" description="Helical" evidence="7">
    <location>
        <begin position="262"/>
        <end position="290"/>
    </location>
</feature>
<evidence type="ECO:0000313" key="11">
    <source>
        <dbReference type="Proteomes" id="UP001431572"/>
    </source>
</evidence>
<feature type="domain" description="MacB-like periplasmic core" evidence="9">
    <location>
        <begin position="30"/>
        <end position="234"/>
    </location>
</feature>
<feature type="transmembrane region" description="Helical" evidence="7">
    <location>
        <begin position="433"/>
        <end position="451"/>
    </location>
</feature>
<feature type="transmembrane region" description="Helical" evidence="7">
    <location>
        <begin position="356"/>
        <end position="382"/>
    </location>
</feature>
<dbReference type="EMBL" id="CP128400">
    <property type="protein sequence ID" value="WJW69572.1"/>
    <property type="molecule type" value="Genomic_DNA"/>
</dbReference>
<evidence type="ECO:0000256" key="2">
    <source>
        <dbReference type="ARBA" id="ARBA00022475"/>
    </source>
</evidence>
<evidence type="ECO:0000256" key="5">
    <source>
        <dbReference type="ARBA" id="ARBA00023136"/>
    </source>
</evidence>
<evidence type="ECO:0000313" key="10">
    <source>
        <dbReference type="EMBL" id="WJW69572.1"/>
    </source>
</evidence>
<proteinExistence type="inferred from homology"/>
<dbReference type="Proteomes" id="UP001431572">
    <property type="component" value="Chromosome 2"/>
</dbReference>
<protein>
    <submittedName>
        <fullName evidence="10">FtsX-like permease family protein</fullName>
    </submittedName>
</protein>
<evidence type="ECO:0000256" key="1">
    <source>
        <dbReference type="ARBA" id="ARBA00004651"/>
    </source>
</evidence>
<organism evidence="10 11">
    <name type="scientific">Candidatus Chlorohelix allophototropha</name>
    <dbReference type="NCBI Taxonomy" id="3003348"/>
    <lineage>
        <taxon>Bacteria</taxon>
        <taxon>Bacillati</taxon>
        <taxon>Chloroflexota</taxon>
        <taxon>Chloroflexia</taxon>
        <taxon>Candidatus Chloroheliales</taxon>
        <taxon>Candidatus Chloroheliaceae</taxon>
        <taxon>Candidatus Chlorohelix</taxon>
    </lineage>
</organism>
<comment type="similarity">
    <text evidence="6">Belongs to the ABC-4 integral membrane protein family.</text>
</comment>
<feature type="transmembrane region" description="Helical" evidence="7">
    <location>
        <begin position="756"/>
        <end position="782"/>
    </location>
</feature>
<dbReference type="RefSeq" id="WP_341471453.1">
    <property type="nucleotide sequence ID" value="NZ_CP128400.1"/>
</dbReference>
<accession>A0ABY9B9M8</accession>
<sequence length="793" mass="87656">MSARYAKMRVMEWWILSKALNDISRRKIRSALTILGIFVGVAGIVAIVATATNLTEAQRYNVANSSQADLRWIVSNNPPTLKPLLEQLPNVAAVERRGVYSTKFRGDEQWRDIDFYAYEDYSNIQVNQIDFVEGRPPGSGEIAFEISTRSLLPALKIGDFIIYRGGSDNREHQLMVSGFARSPAYPNASLLQTASAFVNQSEMQRMLGTKGFNEILVRLNDFAGKDETRRQIEDSFKKRNLQFGSFVARDPETYLGKNELDILLTLLLVFSVLGLVISGFLVANTLSAIVTEQMGEIGALKAIGASSRQILQLYLIEGLLYGLAGTILGVLAGFAGGKILLEFLGNMLNFQVEGFLFQWNALVLGFVVGILVSVVATLLPAWRGTTIPVREALDSYGISNSFGKSWVDRLLTRLRIFPPLVAMALRNLTRRKARNLVTFGVISLSCAAFLASQSTSASVDKTAESFYRLYLTDAWVSFDTGRLGNQFAASLRTVEGVELAEPWSKSRGIISASSTDVFGVLPDTQIYRKSILSGRWFNNGENGVVAISNVLAAAKNIKLNDIIQLEINRKLYRYNVIGILDDSTRYLTSNALGKVFMPLDEAERVMGHQAQADYFTITTTQKDPAFVDQTLRTIEQRFRTLQPTTITAYSDRQIIEQISQSLKLLLYAMVVLIALVGTLGVVNTITLNVLERRREIGVLRSLGASDRSMVQLFLTEGLFLGVLGFFAGALLGYPLARLIVNLISQATFPIEFLFDWQIVLFTFIFALVLSGSASLIPALGAARVKTGVILRYG</sequence>
<dbReference type="Pfam" id="PF12704">
    <property type="entry name" value="MacB_PCD"/>
    <property type="match status" value="2"/>
</dbReference>
<feature type="transmembrane region" description="Helical" evidence="7">
    <location>
        <begin position="711"/>
        <end position="736"/>
    </location>
</feature>
<dbReference type="InterPro" id="IPR025857">
    <property type="entry name" value="MacB_PCD"/>
</dbReference>
<evidence type="ECO:0000256" key="6">
    <source>
        <dbReference type="ARBA" id="ARBA00038076"/>
    </source>
</evidence>
<reference evidence="10" key="1">
    <citation type="journal article" date="2024" name="Nature">
        <title>Anoxygenic phototroph of the Chloroflexota uses a type I reaction centre.</title>
        <authorList>
            <person name="Tsuji J.M."/>
            <person name="Shaw N.A."/>
            <person name="Nagashima S."/>
            <person name="Venkiteswaran J.J."/>
            <person name="Schiff S.L."/>
            <person name="Watanabe T."/>
            <person name="Fukui M."/>
            <person name="Hanada S."/>
            <person name="Tank M."/>
            <person name="Neufeld J.D."/>
        </authorList>
    </citation>
    <scope>NUCLEOTIDE SEQUENCE</scope>
    <source>
        <strain evidence="10">L227-S17</strain>
    </source>
</reference>
<dbReference type="InterPro" id="IPR003838">
    <property type="entry name" value="ABC3_permease_C"/>
</dbReference>
<keyword evidence="4 7" id="KW-1133">Transmembrane helix</keyword>
<evidence type="ECO:0000256" key="3">
    <source>
        <dbReference type="ARBA" id="ARBA00022692"/>
    </source>
</evidence>
<comment type="subcellular location">
    <subcellularLocation>
        <location evidence="1">Cell membrane</location>
        <topology evidence="1">Multi-pass membrane protein</topology>
    </subcellularLocation>
</comment>
<dbReference type="InterPro" id="IPR050250">
    <property type="entry name" value="Macrolide_Exporter_MacB"/>
</dbReference>
<gene>
    <name evidence="10" type="ORF">OZ401_003196</name>
</gene>
<feature type="domain" description="MacB-like periplasmic core" evidence="9">
    <location>
        <begin position="442"/>
        <end position="633"/>
    </location>
</feature>
<feature type="domain" description="ABC3 transporter permease C-terminal" evidence="8">
    <location>
        <begin position="668"/>
        <end position="783"/>
    </location>
</feature>
<keyword evidence="11" id="KW-1185">Reference proteome</keyword>
<dbReference type="PANTHER" id="PTHR30572">
    <property type="entry name" value="MEMBRANE COMPONENT OF TRANSPORTER-RELATED"/>
    <property type="match status" value="1"/>
</dbReference>
<name>A0ABY9B9M8_9CHLR</name>
<evidence type="ECO:0000256" key="4">
    <source>
        <dbReference type="ARBA" id="ARBA00022989"/>
    </source>
</evidence>
<evidence type="ECO:0000259" key="9">
    <source>
        <dbReference type="Pfam" id="PF12704"/>
    </source>
</evidence>
<feature type="transmembrane region" description="Helical" evidence="7">
    <location>
        <begin position="31"/>
        <end position="51"/>
    </location>
</feature>
<dbReference type="Pfam" id="PF02687">
    <property type="entry name" value="FtsX"/>
    <property type="match status" value="2"/>
</dbReference>
<evidence type="ECO:0000256" key="7">
    <source>
        <dbReference type="SAM" id="Phobius"/>
    </source>
</evidence>
<keyword evidence="2" id="KW-1003">Cell membrane</keyword>
<keyword evidence="3 7" id="KW-0812">Transmembrane</keyword>
<keyword evidence="5 7" id="KW-0472">Membrane</keyword>
<feature type="transmembrane region" description="Helical" evidence="7">
    <location>
        <begin position="664"/>
        <end position="690"/>
    </location>
</feature>
<evidence type="ECO:0000259" key="8">
    <source>
        <dbReference type="Pfam" id="PF02687"/>
    </source>
</evidence>
<feature type="transmembrane region" description="Helical" evidence="7">
    <location>
        <begin position="311"/>
        <end position="336"/>
    </location>
</feature>
<dbReference type="PANTHER" id="PTHR30572:SF4">
    <property type="entry name" value="ABC TRANSPORTER PERMEASE YTRF"/>
    <property type="match status" value="1"/>
</dbReference>
<feature type="domain" description="ABC3 transporter permease C-terminal" evidence="8">
    <location>
        <begin position="269"/>
        <end position="388"/>
    </location>
</feature>